<evidence type="ECO:0000256" key="7">
    <source>
        <dbReference type="ARBA" id="ARBA00023136"/>
    </source>
</evidence>
<evidence type="ECO:0000256" key="2">
    <source>
        <dbReference type="ARBA" id="ARBA00022516"/>
    </source>
</evidence>
<name>A0A8I0HD15_XANCI</name>
<keyword evidence="4 10" id="KW-0812">Transmembrane</keyword>
<evidence type="ECO:0000256" key="6">
    <source>
        <dbReference type="ARBA" id="ARBA00023098"/>
    </source>
</evidence>
<dbReference type="PANTHER" id="PTHR30309:SF0">
    <property type="entry name" value="GLYCEROL-3-PHOSPHATE ACYLTRANSFERASE-RELATED"/>
    <property type="match status" value="1"/>
</dbReference>
<evidence type="ECO:0000256" key="10">
    <source>
        <dbReference type="SAM" id="Phobius"/>
    </source>
</evidence>
<dbReference type="GO" id="GO:0008654">
    <property type="term" value="P:phospholipid biosynthetic process"/>
    <property type="evidence" value="ECO:0007669"/>
    <property type="project" value="UniProtKB-KW"/>
</dbReference>
<evidence type="ECO:0000313" key="11">
    <source>
        <dbReference type="EMBL" id="MBD4339525.1"/>
    </source>
</evidence>
<keyword evidence="7 10" id="KW-0472">Membrane</keyword>
<keyword evidence="5 10" id="KW-1133">Transmembrane helix</keyword>
<organism evidence="11 12">
    <name type="scientific">Xanthomonas citri pv. citri</name>
    <dbReference type="NCBI Taxonomy" id="611301"/>
    <lineage>
        <taxon>Bacteria</taxon>
        <taxon>Pseudomonadati</taxon>
        <taxon>Pseudomonadota</taxon>
        <taxon>Gammaproteobacteria</taxon>
        <taxon>Lysobacterales</taxon>
        <taxon>Lysobacteraceae</taxon>
        <taxon>Xanthomonas</taxon>
    </lineage>
</organism>
<evidence type="ECO:0000256" key="5">
    <source>
        <dbReference type="ARBA" id="ARBA00022989"/>
    </source>
</evidence>
<evidence type="ECO:0000256" key="9">
    <source>
        <dbReference type="ARBA" id="ARBA00023264"/>
    </source>
</evidence>
<reference evidence="11" key="1">
    <citation type="submission" date="2020-01" db="EMBL/GenBank/DDBJ databases">
        <authorList>
            <person name="Richard D."/>
        </authorList>
    </citation>
    <scope>NUCLEOTIDE SEQUENCE</scope>
    <source>
        <strain evidence="11">JP541</strain>
    </source>
</reference>
<feature type="transmembrane region" description="Helical" evidence="10">
    <location>
        <begin position="6"/>
        <end position="26"/>
    </location>
</feature>
<gene>
    <name evidence="11" type="ORF">GUH15_26460</name>
</gene>
<protein>
    <submittedName>
        <fullName evidence="11">Acyl-phosphate glycerol 3-phosphate acyltransferase</fullName>
    </submittedName>
</protein>
<evidence type="ECO:0000256" key="4">
    <source>
        <dbReference type="ARBA" id="ARBA00022692"/>
    </source>
</evidence>
<accession>A0A8I0HD15</accession>
<comment type="caution">
    <text evidence="11">The sequence shown here is derived from an EMBL/GenBank/DDBJ whole genome shotgun (WGS) entry which is preliminary data.</text>
</comment>
<keyword evidence="8" id="KW-0594">Phospholipid biosynthesis</keyword>
<evidence type="ECO:0000256" key="8">
    <source>
        <dbReference type="ARBA" id="ARBA00023209"/>
    </source>
</evidence>
<keyword evidence="9" id="KW-1208">Phospholipid metabolism</keyword>
<dbReference type="GO" id="GO:0005886">
    <property type="term" value="C:plasma membrane"/>
    <property type="evidence" value="ECO:0007669"/>
    <property type="project" value="InterPro"/>
</dbReference>
<evidence type="ECO:0000313" key="12">
    <source>
        <dbReference type="Proteomes" id="UP000653002"/>
    </source>
</evidence>
<dbReference type="GO" id="GO:0043772">
    <property type="term" value="F:acyl-phosphate glycerol-3-phosphate acyltransferase activity"/>
    <property type="evidence" value="ECO:0007669"/>
    <property type="project" value="InterPro"/>
</dbReference>
<sequence length="76" mass="7590">MDVLAYLAIAVIAYLLGSISTGMLVSKAMGGPDLHKVGSGNTGATNALRTMGKKGGAIVFAGDVVKALLACLVGRL</sequence>
<dbReference type="EMBL" id="JAABFR010002255">
    <property type="protein sequence ID" value="MBD4339525.1"/>
    <property type="molecule type" value="Genomic_DNA"/>
</dbReference>
<dbReference type="Pfam" id="PF02660">
    <property type="entry name" value="G3P_acyltransf"/>
    <property type="match status" value="1"/>
</dbReference>
<dbReference type="Proteomes" id="UP000653002">
    <property type="component" value="Unassembled WGS sequence"/>
</dbReference>
<keyword evidence="2" id="KW-0444">Lipid biosynthesis</keyword>
<keyword evidence="6" id="KW-0443">Lipid metabolism</keyword>
<feature type="non-terminal residue" evidence="11">
    <location>
        <position position="76"/>
    </location>
</feature>
<dbReference type="AlphaFoldDB" id="A0A8I0HD15"/>
<evidence type="ECO:0000256" key="1">
    <source>
        <dbReference type="ARBA" id="ARBA00022475"/>
    </source>
</evidence>
<proteinExistence type="predicted"/>
<keyword evidence="11" id="KW-0012">Acyltransferase</keyword>
<keyword evidence="1" id="KW-1003">Cell membrane</keyword>
<evidence type="ECO:0000256" key="3">
    <source>
        <dbReference type="ARBA" id="ARBA00022679"/>
    </source>
</evidence>
<dbReference type="PANTHER" id="PTHR30309">
    <property type="entry name" value="INNER MEMBRANE PROTEIN YGIH"/>
    <property type="match status" value="1"/>
</dbReference>
<keyword evidence="3 11" id="KW-0808">Transferase</keyword>
<dbReference type="SMART" id="SM01207">
    <property type="entry name" value="G3P_acyltransf"/>
    <property type="match status" value="1"/>
</dbReference>
<dbReference type="InterPro" id="IPR003811">
    <property type="entry name" value="G3P_acylTferase_PlsY"/>
</dbReference>